<reference evidence="1" key="1">
    <citation type="submission" date="2018-05" db="EMBL/GenBank/DDBJ databases">
        <authorList>
            <person name="Lanie J.A."/>
            <person name="Ng W.-L."/>
            <person name="Kazmierczak K.M."/>
            <person name="Andrzejewski T.M."/>
            <person name="Davidsen T.M."/>
            <person name="Wayne K.J."/>
            <person name="Tettelin H."/>
            <person name="Glass J.I."/>
            <person name="Rusch D."/>
            <person name="Podicherti R."/>
            <person name="Tsui H.-C.T."/>
            <person name="Winkler M.E."/>
        </authorList>
    </citation>
    <scope>NUCLEOTIDE SEQUENCE</scope>
</reference>
<sequence>MTILLIYPIGAGGEFIGCTVNPNPSEWFKNEYLPEINRYYYKGNDIFPADQQIYTDFINVESHHFSQEGWRAWDETGWNVHSDTPPTKVDAEPVSLQDEEIGFTGYIFDPTFFINQYDSQPIIKYQYDNPSDIKEIVQDPFELETPILVLHNHCNIHKFFKGIKAYGLISNSYALRLVWAMCAEIKQNPHLYQCGFEAPDEGLDSKYT</sequence>
<name>A0A381VBL1_9ZZZZ</name>
<organism evidence="1">
    <name type="scientific">marine metagenome</name>
    <dbReference type="NCBI Taxonomy" id="408172"/>
    <lineage>
        <taxon>unclassified sequences</taxon>
        <taxon>metagenomes</taxon>
        <taxon>ecological metagenomes</taxon>
    </lineage>
</organism>
<proteinExistence type="predicted"/>
<evidence type="ECO:0000313" key="1">
    <source>
        <dbReference type="EMBL" id="SVA36753.1"/>
    </source>
</evidence>
<protein>
    <submittedName>
        <fullName evidence="1">Uncharacterized protein</fullName>
    </submittedName>
</protein>
<dbReference type="AlphaFoldDB" id="A0A381VBL1"/>
<accession>A0A381VBL1</accession>
<gene>
    <name evidence="1" type="ORF">METZ01_LOCUS89607</name>
</gene>
<dbReference type="EMBL" id="UINC01008153">
    <property type="protein sequence ID" value="SVA36753.1"/>
    <property type="molecule type" value="Genomic_DNA"/>
</dbReference>
<feature type="non-terminal residue" evidence="1">
    <location>
        <position position="208"/>
    </location>
</feature>